<reference evidence="2" key="1">
    <citation type="submission" date="2020-04" db="EMBL/GenBank/DDBJ databases">
        <authorList>
            <person name="Chiriac C."/>
            <person name="Salcher M."/>
            <person name="Ghai R."/>
            <person name="Kavagutti S V."/>
        </authorList>
    </citation>
    <scope>NUCLEOTIDE SEQUENCE</scope>
</reference>
<organism evidence="2">
    <name type="scientific">uncultured Caudovirales phage</name>
    <dbReference type="NCBI Taxonomy" id="2100421"/>
    <lineage>
        <taxon>Viruses</taxon>
        <taxon>Duplodnaviria</taxon>
        <taxon>Heunggongvirae</taxon>
        <taxon>Uroviricota</taxon>
        <taxon>Caudoviricetes</taxon>
        <taxon>Peduoviridae</taxon>
        <taxon>Maltschvirus</taxon>
        <taxon>Maltschvirus maltsch</taxon>
    </lineage>
</organism>
<evidence type="ECO:0000313" key="2">
    <source>
        <dbReference type="EMBL" id="CAB4139698.1"/>
    </source>
</evidence>
<dbReference type="EMBL" id="LR797466">
    <property type="protein sequence ID" value="CAB4218633.1"/>
    <property type="molecule type" value="Genomic_DNA"/>
</dbReference>
<proteinExistence type="predicted"/>
<dbReference type="Pfam" id="PF20081">
    <property type="entry name" value="DUF6475"/>
    <property type="match status" value="1"/>
</dbReference>
<gene>
    <name evidence="3" type="ORF">UFOVP1607_32</name>
    <name evidence="2" type="ORF">UFOVP352_30</name>
</gene>
<feature type="domain" description="DUF6475" evidence="1">
    <location>
        <begin position="100"/>
        <end position="188"/>
    </location>
</feature>
<evidence type="ECO:0000313" key="3">
    <source>
        <dbReference type="EMBL" id="CAB4218633.1"/>
    </source>
</evidence>
<protein>
    <recommendedName>
        <fullName evidence="1">DUF6475 domain-containing protein</fullName>
    </recommendedName>
</protein>
<accession>A0A6J5LZA2</accession>
<evidence type="ECO:0000259" key="1">
    <source>
        <dbReference type="Pfam" id="PF20081"/>
    </source>
</evidence>
<dbReference type="InterPro" id="IPR045521">
    <property type="entry name" value="DUF6475"/>
</dbReference>
<dbReference type="EMBL" id="LR796365">
    <property type="protein sequence ID" value="CAB4139698.1"/>
    <property type="molecule type" value="Genomic_DNA"/>
</dbReference>
<name>A0A6J5LZA2_9CAUD</name>
<sequence length="215" mass="24566">MIAAEKEDFAVYVSDVMSFYAQPVSNFIIDVWWNACEKYDFDRIKKAFNLHVLDPDRGRFYPKPGDIIQKIEGTISDRAVLAFGKVFSAIKRVGQYSNLIFDEAAIHAAIENMGGWPKLCAIEEKNISFFQHQFTESYQAYAQKDFFYYPPVIIGIVGSEVEFKKKNITPPKPTIIGDAQKARKVYETAQKLNNNLKIVETICTTKNAYLAKNDH</sequence>